<dbReference type="Proteomes" id="UP000005267">
    <property type="component" value="Chromosome"/>
</dbReference>
<reference evidence="2 3" key="1">
    <citation type="journal article" date="2011" name="J. Bacteriol.">
        <title>Whole-genome shotgun sequencing of the sulfur-oxidizing chemoautotroph Tetrathiobacter kashmirensis.</title>
        <authorList>
            <person name="Ghosh W."/>
            <person name="George A."/>
            <person name="Agarwal A."/>
            <person name="Raj P."/>
            <person name="Alam M."/>
            <person name="Pyne P."/>
            <person name="Das Gupta S.K."/>
        </authorList>
    </citation>
    <scope>NUCLEOTIDE SEQUENCE [LARGE SCALE GENOMIC DNA]</scope>
    <source>
        <strain evidence="2 3">WT001</strain>
    </source>
</reference>
<feature type="region of interest" description="Disordered" evidence="1">
    <location>
        <begin position="19"/>
        <end position="63"/>
    </location>
</feature>
<feature type="compositionally biased region" description="Basic and acidic residues" evidence="1">
    <location>
        <begin position="43"/>
        <end position="54"/>
    </location>
</feature>
<keyword evidence="3" id="KW-1185">Reference proteome</keyword>
<protein>
    <submittedName>
        <fullName evidence="2">Uncharacterized protein</fullName>
    </submittedName>
</protein>
<reference evidence="3" key="2">
    <citation type="journal article" date="2013" name="PLoS ONE">
        <title>Genome implosion elicits host-confinement in Alcaligenaceae: evidence from the comparative genomics of Tetrathiobacter kashmirensis, a pathogen in the making.</title>
        <authorList>
            <person name="Ghosh W."/>
            <person name="Alam M."/>
            <person name="Roy C."/>
            <person name="Pyne P."/>
            <person name="George A."/>
            <person name="Chakraborty R."/>
            <person name="Majumder S."/>
            <person name="Agarwal A."/>
            <person name="Chakraborty S."/>
            <person name="Majumdar S."/>
            <person name="Gupta S.K."/>
        </authorList>
    </citation>
    <scope>NUCLEOTIDE SEQUENCE [LARGE SCALE GENOMIC DNA]</scope>
    <source>
        <strain evidence="3">WT001</strain>
    </source>
</reference>
<dbReference type="AlphaFoldDB" id="I3UHR5"/>
<dbReference type="EMBL" id="CP003555">
    <property type="protein sequence ID" value="AFK64553.1"/>
    <property type="molecule type" value="Genomic_DNA"/>
</dbReference>
<dbReference type="KEGG" id="aka:TKWG_25040"/>
<organism evidence="2 3">
    <name type="scientific">Advenella kashmirensis (strain DSM 17095 / LMG 22695 / WT001)</name>
    <name type="common">Tetrathiobacter kashmirensis</name>
    <dbReference type="NCBI Taxonomy" id="1036672"/>
    <lineage>
        <taxon>Bacteria</taxon>
        <taxon>Pseudomonadati</taxon>
        <taxon>Pseudomonadota</taxon>
        <taxon>Betaproteobacteria</taxon>
        <taxon>Burkholderiales</taxon>
        <taxon>Alcaligenaceae</taxon>
    </lineage>
</organism>
<evidence type="ECO:0000313" key="2">
    <source>
        <dbReference type="EMBL" id="AFK64553.1"/>
    </source>
</evidence>
<sequence>MPDALACATYTMAQVVQKRHQSRGWARSPVIEQGRQQQTRKQKGTDDGGRREDGSLLQDRQGC</sequence>
<gene>
    <name evidence="2" type="ordered locus">TKWG_25040</name>
</gene>
<name>I3UHR5_ADVKW</name>
<dbReference type="HOGENOM" id="CLU_2875634_0_0_4"/>
<evidence type="ECO:0000313" key="3">
    <source>
        <dbReference type="Proteomes" id="UP000005267"/>
    </source>
</evidence>
<evidence type="ECO:0000256" key="1">
    <source>
        <dbReference type="SAM" id="MobiDB-lite"/>
    </source>
</evidence>
<proteinExistence type="predicted"/>
<accession>I3UHR5</accession>